<accession>A0A4R3YRS0</accession>
<sequence>MQDSNLFDDSQLIFRVLVNDRLEYSLWPTVAGLPAGWAESFGPASYEACASWLERHWQHLRPSGLLAKGGGRG</sequence>
<evidence type="ECO:0000313" key="2">
    <source>
        <dbReference type="EMBL" id="TCV95140.1"/>
    </source>
</evidence>
<dbReference type="InterPro" id="IPR005153">
    <property type="entry name" value="MbtH-like_dom"/>
</dbReference>
<dbReference type="GO" id="GO:0005829">
    <property type="term" value="C:cytosol"/>
    <property type="evidence" value="ECO:0007669"/>
    <property type="project" value="TreeGrafter"/>
</dbReference>
<protein>
    <submittedName>
        <fullName evidence="2">MbtH protein</fullName>
    </submittedName>
</protein>
<dbReference type="SUPFAM" id="SSF160582">
    <property type="entry name" value="MbtH-like"/>
    <property type="match status" value="1"/>
</dbReference>
<dbReference type="OrthoDB" id="7584480at2"/>
<comment type="caution">
    <text evidence="2">The sequence shown here is derived from an EMBL/GenBank/DDBJ whole genome shotgun (WGS) entry which is preliminary data.</text>
</comment>
<dbReference type="PANTHER" id="PTHR38444">
    <property type="entry name" value="ENTEROBACTIN BIOSYNTHESIS PROTEIN YBDZ"/>
    <property type="match status" value="1"/>
</dbReference>
<evidence type="ECO:0000313" key="3">
    <source>
        <dbReference type="Proteomes" id="UP000295719"/>
    </source>
</evidence>
<dbReference type="RefSeq" id="WP_131865828.1">
    <property type="nucleotide sequence ID" value="NZ_SMCR01000006.1"/>
</dbReference>
<dbReference type="InterPro" id="IPR038020">
    <property type="entry name" value="MbtH-like_sf"/>
</dbReference>
<feature type="domain" description="MbtH-like" evidence="1">
    <location>
        <begin position="5"/>
        <end position="55"/>
    </location>
</feature>
<keyword evidence="3" id="KW-1185">Reference proteome</keyword>
<dbReference type="InterPro" id="IPR037407">
    <property type="entry name" value="MLP_fam"/>
</dbReference>
<gene>
    <name evidence="2" type="ORF">EDC52_10671</name>
</gene>
<organism evidence="2 3">
    <name type="scientific">Biostraticola tofi</name>
    <dbReference type="NCBI Taxonomy" id="466109"/>
    <lineage>
        <taxon>Bacteria</taxon>
        <taxon>Pseudomonadati</taxon>
        <taxon>Pseudomonadota</taxon>
        <taxon>Gammaproteobacteria</taxon>
        <taxon>Enterobacterales</taxon>
        <taxon>Bruguierivoracaceae</taxon>
        <taxon>Biostraticola</taxon>
    </lineage>
</organism>
<dbReference type="GO" id="GO:0019290">
    <property type="term" value="P:siderophore biosynthetic process"/>
    <property type="evidence" value="ECO:0007669"/>
    <property type="project" value="TreeGrafter"/>
</dbReference>
<evidence type="ECO:0000259" key="1">
    <source>
        <dbReference type="SMART" id="SM00923"/>
    </source>
</evidence>
<proteinExistence type="predicted"/>
<dbReference type="Gene3D" id="3.90.820.10">
    <property type="entry name" value="Structural Genomics, Unknown Function 30-nov-00 1gh9 Mol_id"/>
    <property type="match status" value="1"/>
</dbReference>
<dbReference type="Proteomes" id="UP000295719">
    <property type="component" value="Unassembled WGS sequence"/>
</dbReference>
<dbReference type="Pfam" id="PF03621">
    <property type="entry name" value="MbtH"/>
    <property type="match status" value="1"/>
</dbReference>
<reference evidence="2 3" key="1">
    <citation type="submission" date="2019-03" db="EMBL/GenBank/DDBJ databases">
        <title>Genomic Encyclopedia of Type Strains, Phase IV (KMG-IV): sequencing the most valuable type-strain genomes for metagenomic binning, comparative biology and taxonomic classification.</title>
        <authorList>
            <person name="Goeker M."/>
        </authorList>
    </citation>
    <scope>NUCLEOTIDE SEQUENCE [LARGE SCALE GENOMIC DNA]</scope>
    <source>
        <strain evidence="2 3">DSM 19580</strain>
    </source>
</reference>
<dbReference type="AlphaFoldDB" id="A0A4R3YRS0"/>
<dbReference type="PANTHER" id="PTHR38444:SF1">
    <property type="entry name" value="ENTEROBACTIN BIOSYNTHESIS PROTEIN YBDZ"/>
    <property type="match status" value="1"/>
</dbReference>
<name>A0A4R3YRS0_9GAMM</name>
<dbReference type="SMART" id="SM00923">
    <property type="entry name" value="MbtH"/>
    <property type="match status" value="1"/>
</dbReference>
<dbReference type="EMBL" id="SMCR01000006">
    <property type="protein sequence ID" value="TCV95140.1"/>
    <property type="molecule type" value="Genomic_DNA"/>
</dbReference>